<gene>
    <name evidence="8" type="primary">trpC</name>
    <name evidence="10" type="ORF">FHT01_002132</name>
</gene>
<dbReference type="Gene3D" id="3.20.20.70">
    <property type="entry name" value="Aldolase class I"/>
    <property type="match status" value="1"/>
</dbReference>
<dbReference type="NCBIfam" id="NF001373">
    <property type="entry name" value="PRK00278.1-6"/>
    <property type="match status" value="1"/>
</dbReference>
<dbReference type="NCBIfam" id="NF001377">
    <property type="entry name" value="PRK00278.2-4"/>
    <property type="match status" value="1"/>
</dbReference>
<keyword evidence="6 8" id="KW-0057">Aromatic amino acid biosynthesis</keyword>
<dbReference type="Proteomes" id="UP000788153">
    <property type="component" value="Unassembled WGS sequence"/>
</dbReference>
<dbReference type="PANTHER" id="PTHR22854">
    <property type="entry name" value="TRYPTOPHAN BIOSYNTHESIS PROTEIN"/>
    <property type="match status" value="1"/>
</dbReference>
<name>A0ABX0U205_9SPHN</name>
<proteinExistence type="inferred from homology"/>
<evidence type="ECO:0000256" key="3">
    <source>
        <dbReference type="ARBA" id="ARBA00022605"/>
    </source>
</evidence>
<dbReference type="EMBL" id="JAASQP010000001">
    <property type="protein sequence ID" value="NIJ24590.1"/>
    <property type="molecule type" value="Genomic_DNA"/>
</dbReference>
<evidence type="ECO:0000256" key="2">
    <source>
        <dbReference type="ARBA" id="ARBA00004696"/>
    </source>
</evidence>
<dbReference type="InterPro" id="IPR001468">
    <property type="entry name" value="Indole-3-GlycerolPSynthase_CS"/>
</dbReference>
<keyword evidence="5 8" id="KW-0822">Tryptophan biosynthesis</keyword>
<dbReference type="RefSeq" id="WP_140046933.1">
    <property type="nucleotide sequence ID" value="NZ_BAAAEV010000001.1"/>
</dbReference>
<dbReference type="NCBIfam" id="NF001370">
    <property type="entry name" value="PRK00278.1-2"/>
    <property type="match status" value="1"/>
</dbReference>
<keyword evidence="3 8" id="KW-0028">Amino-acid biosynthesis</keyword>
<evidence type="ECO:0000256" key="8">
    <source>
        <dbReference type="HAMAP-Rule" id="MF_00134"/>
    </source>
</evidence>
<evidence type="ECO:0000256" key="5">
    <source>
        <dbReference type="ARBA" id="ARBA00022822"/>
    </source>
</evidence>
<dbReference type="HAMAP" id="MF_00134_B">
    <property type="entry name" value="IGPS_B"/>
    <property type="match status" value="1"/>
</dbReference>
<keyword evidence="4 8" id="KW-0210">Decarboxylase</keyword>
<dbReference type="Pfam" id="PF00218">
    <property type="entry name" value="IGPS"/>
    <property type="match status" value="1"/>
</dbReference>
<dbReference type="SUPFAM" id="SSF51366">
    <property type="entry name" value="Ribulose-phoshate binding barrel"/>
    <property type="match status" value="1"/>
</dbReference>
<keyword evidence="7 8" id="KW-0456">Lyase</keyword>
<evidence type="ECO:0000256" key="1">
    <source>
        <dbReference type="ARBA" id="ARBA00001633"/>
    </source>
</evidence>
<dbReference type="InterPro" id="IPR013785">
    <property type="entry name" value="Aldolase_TIM"/>
</dbReference>
<keyword evidence="11" id="KW-1185">Reference proteome</keyword>
<organism evidence="10 11">
    <name type="scientific">Sphingomonas japonica</name>
    <dbReference type="NCBI Taxonomy" id="511662"/>
    <lineage>
        <taxon>Bacteria</taxon>
        <taxon>Pseudomonadati</taxon>
        <taxon>Pseudomonadota</taxon>
        <taxon>Alphaproteobacteria</taxon>
        <taxon>Sphingomonadales</taxon>
        <taxon>Sphingomonadaceae</taxon>
        <taxon>Sphingomonas</taxon>
    </lineage>
</organism>
<feature type="domain" description="Indole-3-glycerol phosphate synthase" evidence="9">
    <location>
        <begin position="5"/>
        <end position="259"/>
    </location>
</feature>
<sequence length="261" mass="28016">MTDMLDTILVTKRAEVAERRARIGSGDLSAGIAAQMPPRGFRAALDAKAADGYGLIAEIKKASPSKGLIRADFDPAAHARAYAEGGAACLSVLTDAEYFQGHEEYLVAARAACDLPVLRKDFMVDPWQVDEARAIGADAILIIVAALDDGAMAEIEAAAIDHGMDVLVEVHDAAEFDRALRLRSRLIGVNNRDLRDFSVDFQRTYDLVDRAPPECSFVAESGLTGRGDLDAMAARGVRRFLVGETLMRQADLAAATRALIA</sequence>
<dbReference type="CDD" id="cd00331">
    <property type="entry name" value="IGPS"/>
    <property type="match status" value="1"/>
</dbReference>
<evidence type="ECO:0000313" key="11">
    <source>
        <dbReference type="Proteomes" id="UP000788153"/>
    </source>
</evidence>
<comment type="catalytic activity">
    <reaction evidence="1 8">
        <text>1-(2-carboxyphenylamino)-1-deoxy-D-ribulose 5-phosphate + H(+) = (1S,2R)-1-C-(indol-3-yl)glycerol 3-phosphate + CO2 + H2O</text>
        <dbReference type="Rhea" id="RHEA:23476"/>
        <dbReference type="ChEBI" id="CHEBI:15377"/>
        <dbReference type="ChEBI" id="CHEBI:15378"/>
        <dbReference type="ChEBI" id="CHEBI:16526"/>
        <dbReference type="ChEBI" id="CHEBI:58613"/>
        <dbReference type="ChEBI" id="CHEBI:58866"/>
        <dbReference type="EC" id="4.1.1.48"/>
    </reaction>
</comment>
<comment type="pathway">
    <text evidence="2 8">Amino-acid biosynthesis; L-tryptophan biosynthesis; L-tryptophan from chorismate: step 4/5.</text>
</comment>
<comment type="similarity">
    <text evidence="8">Belongs to the TrpC family.</text>
</comment>
<accession>A0ABX0U205</accession>
<evidence type="ECO:0000256" key="7">
    <source>
        <dbReference type="ARBA" id="ARBA00023239"/>
    </source>
</evidence>
<dbReference type="GO" id="GO:0004425">
    <property type="term" value="F:indole-3-glycerol-phosphate synthase activity"/>
    <property type="evidence" value="ECO:0007669"/>
    <property type="project" value="UniProtKB-EC"/>
</dbReference>
<dbReference type="EC" id="4.1.1.48" evidence="8"/>
<dbReference type="PROSITE" id="PS00614">
    <property type="entry name" value="IGPS"/>
    <property type="match status" value="1"/>
</dbReference>
<evidence type="ECO:0000256" key="4">
    <source>
        <dbReference type="ARBA" id="ARBA00022793"/>
    </source>
</evidence>
<protein>
    <recommendedName>
        <fullName evidence="8">Indole-3-glycerol phosphate synthase</fullName>
        <shortName evidence="8">IGPS</shortName>
        <ecNumber evidence="8">4.1.1.48</ecNumber>
    </recommendedName>
</protein>
<dbReference type="PANTHER" id="PTHR22854:SF2">
    <property type="entry name" value="INDOLE-3-GLYCEROL-PHOSPHATE SYNTHASE"/>
    <property type="match status" value="1"/>
</dbReference>
<dbReference type="InterPro" id="IPR045186">
    <property type="entry name" value="Indole-3-glycerol_P_synth"/>
</dbReference>
<evidence type="ECO:0000313" key="10">
    <source>
        <dbReference type="EMBL" id="NIJ24590.1"/>
    </source>
</evidence>
<evidence type="ECO:0000259" key="9">
    <source>
        <dbReference type="Pfam" id="PF00218"/>
    </source>
</evidence>
<evidence type="ECO:0000256" key="6">
    <source>
        <dbReference type="ARBA" id="ARBA00023141"/>
    </source>
</evidence>
<dbReference type="InterPro" id="IPR011060">
    <property type="entry name" value="RibuloseP-bd_barrel"/>
</dbReference>
<dbReference type="InterPro" id="IPR013798">
    <property type="entry name" value="Indole-3-glycerol_P_synth_dom"/>
</dbReference>
<reference evidence="10 11" key="1">
    <citation type="submission" date="2020-03" db="EMBL/GenBank/DDBJ databases">
        <title>Genomic Encyclopedia of Type Strains, Phase IV (KMG-IV): sequencing the most valuable type-strain genomes for metagenomic binning, comparative biology and taxonomic classification.</title>
        <authorList>
            <person name="Goeker M."/>
        </authorList>
    </citation>
    <scope>NUCLEOTIDE SEQUENCE [LARGE SCALE GENOMIC DNA]</scope>
    <source>
        <strain evidence="10 11">DSM 22753</strain>
    </source>
</reference>
<comment type="caution">
    <text evidence="10">The sequence shown here is derived from an EMBL/GenBank/DDBJ whole genome shotgun (WGS) entry which is preliminary data.</text>
</comment>